<dbReference type="GO" id="GO:0016887">
    <property type="term" value="F:ATP hydrolysis activity"/>
    <property type="evidence" value="ECO:0007669"/>
    <property type="project" value="InterPro"/>
</dbReference>
<evidence type="ECO:0000313" key="11">
    <source>
        <dbReference type="EMBL" id="CAD7360494.1"/>
    </source>
</evidence>
<organism evidence="12">
    <name type="scientific">Staphylococcus schleiferi</name>
    <dbReference type="NCBI Taxonomy" id="1295"/>
    <lineage>
        <taxon>Bacteria</taxon>
        <taxon>Bacillati</taxon>
        <taxon>Bacillota</taxon>
        <taxon>Bacilli</taxon>
        <taxon>Bacillales</taxon>
        <taxon>Staphylococcaceae</taxon>
        <taxon>Staphylococcus</taxon>
    </lineage>
</organism>
<keyword evidence="5 8" id="KW-1133">Transmembrane helix</keyword>
<feature type="transmembrane region" description="Helical" evidence="8">
    <location>
        <begin position="20"/>
        <end position="45"/>
    </location>
</feature>
<dbReference type="PANTHER" id="PTHR24221:SF653">
    <property type="entry name" value="TRANSPORT ATP-BINDING PROTEIN CYDC"/>
    <property type="match status" value="1"/>
</dbReference>
<gene>
    <name evidence="12" type="primary">irtB</name>
    <name evidence="12" type="ORF">NCTC12218_02170</name>
</gene>
<evidence type="ECO:0000256" key="2">
    <source>
        <dbReference type="ARBA" id="ARBA00022692"/>
    </source>
</evidence>
<dbReference type="GO" id="GO:0034040">
    <property type="term" value="F:ATPase-coupled lipid transmembrane transporter activity"/>
    <property type="evidence" value="ECO:0007669"/>
    <property type="project" value="TreeGrafter"/>
</dbReference>
<comment type="function">
    <text evidence="7">May be involved in multidrug export. Transmembrane domains (TMD) form a pore in the cell membrane and the ATP-binding domain (NBD) is responsible for energy generation.</text>
</comment>
<dbReference type="SMART" id="SM00382">
    <property type="entry name" value="AAA"/>
    <property type="match status" value="1"/>
</dbReference>
<evidence type="ECO:0000259" key="10">
    <source>
        <dbReference type="PROSITE" id="PS50929"/>
    </source>
</evidence>
<dbReference type="GO" id="GO:0005524">
    <property type="term" value="F:ATP binding"/>
    <property type="evidence" value="ECO:0007669"/>
    <property type="project" value="UniProtKB-KW"/>
</dbReference>
<sequence length="562" mass="64293">MNQYNQKLNRTINIKWNKDILMAIFIGVVGSAVALGMFFLSGYMITQSALGAPLFALMGLIVTVKLFGFTRAITRYYERLRSHRATFTMLRDVRVQLYRALIPIVPDVFRKFRSSDLLGRMVTQVESLQNVYLRVYYPPIVIGITTLLTAGVLFYFSWTHAVLILFTMVLTLLVLPWLQAQQAKQVQTTVNQSQQQFMHEYHDRILGHNELRRFNSSEKYETKLSKSETHFNLAEHHSQLGHLKYAYVRNIISMVALLVSIILIIVMVEKQYVDVVYATSIILMILTLLEQAVPMSQVAYYKSETELAQQSLSEVMREQGSEKGHQNLNIADIENGEPMFNLTDVSLRYEHQQRPILSHLNLTIHQGEYVAIVGESGAGKSTLLYLLMGLYETTEGQITINQMPIGQLDTSHFHAQINTLLQQPHFFDGTVYDNLLTQASETECRKVLDQLQLAHIPLERPITMTKTALSGGEFQRLAIARMLLRRQPVWIVDEPTTALDIENSKLVMQQLHQQAQTLIVATHDMEYLKGFDRVIVMQEGKVVGDMSPESFLTQYVHHPIEL</sequence>
<dbReference type="EMBL" id="UHEF01000001">
    <property type="protein sequence ID" value="SUM90074.1"/>
    <property type="molecule type" value="Genomic_DNA"/>
</dbReference>
<feature type="transmembrane region" description="Helical" evidence="8">
    <location>
        <begin position="51"/>
        <end position="74"/>
    </location>
</feature>
<dbReference type="SUPFAM" id="SSF52540">
    <property type="entry name" value="P-loop containing nucleoside triphosphate hydrolases"/>
    <property type="match status" value="1"/>
</dbReference>
<dbReference type="InterPro" id="IPR014223">
    <property type="entry name" value="ABC_CydC/D"/>
</dbReference>
<dbReference type="PROSITE" id="PS00211">
    <property type="entry name" value="ABC_TRANSPORTER_1"/>
    <property type="match status" value="1"/>
</dbReference>
<dbReference type="EC" id="3.6.3.-" evidence="12"/>
<accession>A0A7Z7VYN9</accession>
<reference evidence="11 13" key="2">
    <citation type="submission" date="2020-11" db="EMBL/GenBank/DDBJ databases">
        <authorList>
            <consortium name="Pathogen Informatics"/>
        </authorList>
    </citation>
    <scope>NUCLEOTIDE SEQUENCE [LARGE SCALE GENOMIC DNA]</scope>
    <source>
        <strain evidence="11 13">NCTC12218</strain>
    </source>
</reference>
<dbReference type="CDD" id="cd03228">
    <property type="entry name" value="ABCC_MRP_Like"/>
    <property type="match status" value="1"/>
</dbReference>
<dbReference type="EMBL" id="LR962863">
    <property type="protein sequence ID" value="CAD7360494.1"/>
    <property type="molecule type" value="Genomic_DNA"/>
</dbReference>
<keyword evidence="12" id="KW-0378">Hydrolase</keyword>
<feature type="domain" description="ABC transmembrane type-1" evidence="10">
    <location>
        <begin position="21"/>
        <end position="290"/>
    </location>
</feature>
<dbReference type="InterPro" id="IPR017871">
    <property type="entry name" value="ABC_transporter-like_CS"/>
</dbReference>
<dbReference type="GO" id="GO:0005886">
    <property type="term" value="C:plasma membrane"/>
    <property type="evidence" value="ECO:0007669"/>
    <property type="project" value="UniProtKB-SubCell"/>
</dbReference>
<dbReference type="PROSITE" id="PS50929">
    <property type="entry name" value="ABC_TM1F"/>
    <property type="match status" value="1"/>
</dbReference>
<evidence type="ECO:0000313" key="13">
    <source>
        <dbReference type="Proteomes" id="UP000264146"/>
    </source>
</evidence>
<evidence type="ECO:0000256" key="4">
    <source>
        <dbReference type="ARBA" id="ARBA00022840"/>
    </source>
</evidence>
<evidence type="ECO:0000256" key="7">
    <source>
        <dbReference type="ARBA" id="ARBA00025074"/>
    </source>
</evidence>
<dbReference type="GO" id="GO:0140359">
    <property type="term" value="F:ABC-type transporter activity"/>
    <property type="evidence" value="ECO:0007669"/>
    <property type="project" value="InterPro"/>
</dbReference>
<dbReference type="InterPro" id="IPR011527">
    <property type="entry name" value="ABC1_TM_dom"/>
</dbReference>
<dbReference type="InterPro" id="IPR027417">
    <property type="entry name" value="P-loop_NTPase"/>
</dbReference>
<dbReference type="GO" id="GO:0034775">
    <property type="term" value="P:glutathione transmembrane transport"/>
    <property type="evidence" value="ECO:0007669"/>
    <property type="project" value="InterPro"/>
</dbReference>
<dbReference type="PANTHER" id="PTHR24221">
    <property type="entry name" value="ATP-BINDING CASSETTE SUB-FAMILY B"/>
    <property type="match status" value="1"/>
</dbReference>
<dbReference type="PROSITE" id="PS50893">
    <property type="entry name" value="ABC_TRANSPORTER_2"/>
    <property type="match status" value="1"/>
</dbReference>
<feature type="transmembrane region" description="Helical" evidence="8">
    <location>
        <begin position="135"/>
        <end position="155"/>
    </location>
</feature>
<evidence type="ECO:0000256" key="6">
    <source>
        <dbReference type="ARBA" id="ARBA00023136"/>
    </source>
</evidence>
<dbReference type="InterPro" id="IPR039421">
    <property type="entry name" value="Type_1_exporter"/>
</dbReference>
<dbReference type="GO" id="GO:0045454">
    <property type="term" value="P:cell redox homeostasis"/>
    <property type="evidence" value="ECO:0007669"/>
    <property type="project" value="InterPro"/>
</dbReference>
<evidence type="ECO:0000256" key="5">
    <source>
        <dbReference type="ARBA" id="ARBA00022989"/>
    </source>
</evidence>
<feature type="domain" description="ABC transporter" evidence="9">
    <location>
        <begin position="340"/>
        <end position="562"/>
    </location>
</feature>
<dbReference type="Gene3D" id="3.40.50.300">
    <property type="entry name" value="P-loop containing nucleotide triphosphate hydrolases"/>
    <property type="match status" value="1"/>
</dbReference>
<feature type="transmembrane region" description="Helical" evidence="8">
    <location>
        <begin position="247"/>
        <end position="268"/>
    </location>
</feature>
<dbReference type="InterPro" id="IPR003593">
    <property type="entry name" value="AAA+_ATPase"/>
</dbReference>
<keyword evidence="3" id="KW-0547">Nucleotide-binding</keyword>
<keyword evidence="6 8" id="KW-0472">Membrane</keyword>
<proteinExistence type="predicted"/>
<dbReference type="AlphaFoldDB" id="A0A7Z7VYN9"/>
<evidence type="ECO:0000313" key="12">
    <source>
        <dbReference type="EMBL" id="SUM90074.1"/>
    </source>
</evidence>
<dbReference type="NCBIfam" id="TIGR02868">
    <property type="entry name" value="CydC"/>
    <property type="match status" value="1"/>
</dbReference>
<dbReference type="Pfam" id="PF00005">
    <property type="entry name" value="ABC_tran"/>
    <property type="match status" value="1"/>
</dbReference>
<keyword evidence="4 12" id="KW-0067">ATP-binding</keyword>
<evidence type="ECO:0000259" key="9">
    <source>
        <dbReference type="PROSITE" id="PS50893"/>
    </source>
</evidence>
<evidence type="ECO:0000256" key="1">
    <source>
        <dbReference type="ARBA" id="ARBA00004651"/>
    </source>
</evidence>
<name>A0A7Z7VYN9_STASC</name>
<dbReference type="RefSeq" id="WP_126496507.1">
    <property type="nucleotide sequence ID" value="NZ_LR962863.1"/>
</dbReference>
<dbReference type="InterPro" id="IPR036640">
    <property type="entry name" value="ABC1_TM_sf"/>
</dbReference>
<dbReference type="SUPFAM" id="SSF90123">
    <property type="entry name" value="ABC transporter transmembrane region"/>
    <property type="match status" value="1"/>
</dbReference>
<evidence type="ECO:0000256" key="8">
    <source>
        <dbReference type="SAM" id="Phobius"/>
    </source>
</evidence>
<reference evidence="12" key="1">
    <citation type="submission" date="2018-06" db="EMBL/GenBank/DDBJ databases">
        <authorList>
            <consortium name="Pathogen Informatics"/>
            <person name="Doyle S."/>
        </authorList>
    </citation>
    <scope>NUCLEOTIDE SEQUENCE [LARGE SCALE GENOMIC DNA]</scope>
    <source>
        <strain evidence="12">NCTC12218</strain>
    </source>
</reference>
<feature type="transmembrane region" description="Helical" evidence="8">
    <location>
        <begin position="161"/>
        <end position="178"/>
    </location>
</feature>
<dbReference type="Proteomes" id="UP000264146">
    <property type="component" value="Chromosome"/>
</dbReference>
<evidence type="ECO:0000256" key="3">
    <source>
        <dbReference type="ARBA" id="ARBA00022741"/>
    </source>
</evidence>
<comment type="subcellular location">
    <subcellularLocation>
        <location evidence="1">Cell membrane</location>
        <topology evidence="1">Multi-pass membrane protein</topology>
    </subcellularLocation>
</comment>
<keyword evidence="2 8" id="KW-0812">Transmembrane</keyword>
<dbReference type="Gene3D" id="1.20.1560.10">
    <property type="entry name" value="ABC transporter type 1, transmembrane domain"/>
    <property type="match status" value="1"/>
</dbReference>
<protein>
    <submittedName>
        <fullName evidence="12">ABC transporter ATP-binding protein</fullName>
        <ecNumber evidence="12">3.6.3.-</ecNumber>
    </submittedName>
</protein>
<dbReference type="InterPro" id="IPR003439">
    <property type="entry name" value="ABC_transporter-like_ATP-bd"/>
</dbReference>